<dbReference type="VEuPathDB" id="FungiDB:HMPREF1120_02464"/>
<evidence type="ECO:0000313" key="2">
    <source>
        <dbReference type="Proteomes" id="UP000007304"/>
    </source>
</evidence>
<organism evidence="1 2">
    <name type="scientific">Exophiala dermatitidis (strain ATCC 34100 / CBS 525.76 / NIH/UT8656)</name>
    <name type="common">Black yeast</name>
    <name type="synonym">Wangiella dermatitidis</name>
    <dbReference type="NCBI Taxonomy" id="858893"/>
    <lineage>
        <taxon>Eukaryota</taxon>
        <taxon>Fungi</taxon>
        <taxon>Dikarya</taxon>
        <taxon>Ascomycota</taxon>
        <taxon>Pezizomycotina</taxon>
        <taxon>Eurotiomycetes</taxon>
        <taxon>Chaetothyriomycetidae</taxon>
        <taxon>Chaetothyriales</taxon>
        <taxon>Herpotrichiellaceae</taxon>
        <taxon>Exophiala</taxon>
    </lineage>
</organism>
<sequence length="107" mass="11820">MPPAGCCNTARPWSEPREGYTVAHIVHWCSQMSSERLAVCIDRGRTVCGVDLSHRYMKCSLLQLGSQVSGATRDMDCWGCQAGRVSGQNPSRASFCCVFYVGFFDCE</sequence>
<gene>
    <name evidence="1" type="ORF">HMPREF1120_02464</name>
</gene>
<dbReference type="RefSeq" id="XP_009154755.1">
    <property type="nucleotide sequence ID" value="XM_009156507.1"/>
</dbReference>
<reference evidence="1" key="1">
    <citation type="submission" date="2011-07" db="EMBL/GenBank/DDBJ databases">
        <title>The Genome Sequence of Exophiala (Wangiella) dermatitidis NIH/UT8656.</title>
        <authorList>
            <consortium name="The Broad Institute Genome Sequencing Platform"/>
            <person name="Cuomo C."/>
            <person name="Wang Z."/>
            <person name="Hunicke-Smith S."/>
            <person name="Szanislo P.J."/>
            <person name="Earl A."/>
            <person name="Young S.K."/>
            <person name="Zeng Q."/>
            <person name="Gargeya S."/>
            <person name="Fitzgerald M."/>
            <person name="Haas B."/>
            <person name="Abouelleil A."/>
            <person name="Alvarado L."/>
            <person name="Arachchi H.M."/>
            <person name="Berlin A."/>
            <person name="Brown A."/>
            <person name="Chapman S.B."/>
            <person name="Chen Z."/>
            <person name="Dunbar C."/>
            <person name="Freedman E."/>
            <person name="Gearin G."/>
            <person name="Gellesch M."/>
            <person name="Goldberg J."/>
            <person name="Griggs A."/>
            <person name="Gujja S."/>
            <person name="Heiman D."/>
            <person name="Howarth C."/>
            <person name="Larson L."/>
            <person name="Lui A."/>
            <person name="MacDonald P.J.P."/>
            <person name="Montmayeur A."/>
            <person name="Murphy C."/>
            <person name="Neiman D."/>
            <person name="Pearson M."/>
            <person name="Priest M."/>
            <person name="Roberts A."/>
            <person name="Saif S."/>
            <person name="Shea T."/>
            <person name="Shenoy N."/>
            <person name="Sisk P."/>
            <person name="Stolte C."/>
            <person name="Sykes S."/>
            <person name="Wortman J."/>
            <person name="Nusbaum C."/>
            <person name="Birren B."/>
        </authorList>
    </citation>
    <scope>NUCLEOTIDE SEQUENCE</scope>
    <source>
        <strain evidence="1">NIH/UT8656</strain>
    </source>
</reference>
<keyword evidence="2" id="KW-1185">Reference proteome</keyword>
<evidence type="ECO:0000313" key="1">
    <source>
        <dbReference type="EMBL" id="EHY54294.1"/>
    </source>
</evidence>
<name>H6BT44_EXODN</name>
<dbReference type="InParanoid" id="H6BT44"/>
<protein>
    <submittedName>
        <fullName evidence="1">Uncharacterized protein</fullName>
    </submittedName>
</protein>
<dbReference type="EMBL" id="JH226131">
    <property type="protein sequence ID" value="EHY54294.1"/>
    <property type="molecule type" value="Genomic_DNA"/>
</dbReference>
<proteinExistence type="predicted"/>
<accession>H6BT44</accession>
<dbReference type="Proteomes" id="UP000007304">
    <property type="component" value="Unassembled WGS sequence"/>
</dbReference>
<dbReference type="HOGENOM" id="CLU_2210037_0_0_1"/>
<dbReference type="AlphaFoldDB" id="H6BT44"/>
<dbReference type="GeneID" id="20307103"/>